<feature type="domain" description="Bacterial Ig-like" evidence="1">
    <location>
        <begin position="45"/>
        <end position="157"/>
    </location>
</feature>
<accession>A0AA46AJ80</accession>
<dbReference type="EMBL" id="FXUF01000007">
    <property type="protein sequence ID" value="SMP59232.1"/>
    <property type="molecule type" value="Genomic_DNA"/>
</dbReference>
<sequence length="161" mass="18446">MKRNMNILVCVAISFILLVGCGKEVNSNKISDMELTTYETVNNFTDVTMTIKEETVSTTGLTVVFENNSDNHVIYGEYFSLEEKSNNKWYQVPVTIDGDYGFNDIGYNLTSGENEEFIVDWEWLYGSLHAGEYRIVKDILDFRNTGDFDSYYVAAEFTILN</sequence>
<protein>
    <recommendedName>
        <fullName evidence="1">Bacterial Ig-like domain-containing protein</fullName>
    </recommendedName>
</protein>
<comment type="caution">
    <text evidence="2">The sequence shown here is derived from an EMBL/GenBank/DDBJ whole genome shotgun (WGS) entry which is preliminary data.</text>
</comment>
<evidence type="ECO:0000259" key="1">
    <source>
        <dbReference type="Pfam" id="PF20251"/>
    </source>
</evidence>
<dbReference type="AlphaFoldDB" id="A0AA46AJ80"/>
<dbReference type="RefSeq" id="WP_283409483.1">
    <property type="nucleotide sequence ID" value="NZ_FXUF01000007.1"/>
</dbReference>
<proteinExistence type="predicted"/>
<organism evidence="2 3">
    <name type="scientific">Anoxynatronum buryatiense</name>
    <dbReference type="NCBI Taxonomy" id="489973"/>
    <lineage>
        <taxon>Bacteria</taxon>
        <taxon>Bacillati</taxon>
        <taxon>Bacillota</taxon>
        <taxon>Clostridia</taxon>
        <taxon>Eubacteriales</taxon>
        <taxon>Clostridiaceae</taxon>
        <taxon>Anoxynatronum</taxon>
    </lineage>
</organism>
<dbReference type="PROSITE" id="PS51257">
    <property type="entry name" value="PROKAR_LIPOPROTEIN"/>
    <property type="match status" value="1"/>
</dbReference>
<reference evidence="2" key="1">
    <citation type="submission" date="2017-05" db="EMBL/GenBank/DDBJ databases">
        <authorList>
            <person name="Varghese N."/>
            <person name="Submissions S."/>
        </authorList>
    </citation>
    <scope>NUCLEOTIDE SEQUENCE</scope>
    <source>
        <strain evidence="2">Su22</strain>
    </source>
</reference>
<dbReference type="Pfam" id="PF20251">
    <property type="entry name" value="Big_14"/>
    <property type="match status" value="1"/>
</dbReference>
<keyword evidence="3" id="KW-1185">Reference proteome</keyword>
<name>A0AA46AJ80_9CLOT</name>
<dbReference type="Proteomes" id="UP001158066">
    <property type="component" value="Unassembled WGS sequence"/>
</dbReference>
<evidence type="ECO:0000313" key="2">
    <source>
        <dbReference type="EMBL" id="SMP59232.1"/>
    </source>
</evidence>
<dbReference type="InterPro" id="IPR046878">
    <property type="entry name" value="Big_14"/>
</dbReference>
<evidence type="ECO:0000313" key="3">
    <source>
        <dbReference type="Proteomes" id="UP001158066"/>
    </source>
</evidence>
<gene>
    <name evidence="2" type="ORF">SAMN06296020_107163</name>
</gene>